<feature type="compositionally biased region" description="Polar residues" evidence="1">
    <location>
        <begin position="403"/>
        <end position="412"/>
    </location>
</feature>
<feature type="compositionally biased region" description="Polar residues" evidence="1">
    <location>
        <begin position="243"/>
        <end position="255"/>
    </location>
</feature>
<name>A0A0C3KES0_9AGAM</name>
<evidence type="ECO:0000313" key="3">
    <source>
        <dbReference type="Proteomes" id="UP000054248"/>
    </source>
</evidence>
<feature type="compositionally biased region" description="Pro residues" evidence="1">
    <location>
        <begin position="467"/>
        <end position="485"/>
    </location>
</feature>
<evidence type="ECO:0000256" key="1">
    <source>
        <dbReference type="SAM" id="MobiDB-lite"/>
    </source>
</evidence>
<organism evidence="2 3">
    <name type="scientific">Tulasnella calospora MUT 4182</name>
    <dbReference type="NCBI Taxonomy" id="1051891"/>
    <lineage>
        <taxon>Eukaryota</taxon>
        <taxon>Fungi</taxon>
        <taxon>Dikarya</taxon>
        <taxon>Basidiomycota</taxon>
        <taxon>Agaricomycotina</taxon>
        <taxon>Agaricomycetes</taxon>
        <taxon>Cantharellales</taxon>
        <taxon>Tulasnellaceae</taxon>
        <taxon>Tulasnella</taxon>
    </lineage>
</organism>
<dbReference type="HOGENOM" id="CLU_476667_0_0_1"/>
<dbReference type="Proteomes" id="UP000054248">
    <property type="component" value="Unassembled WGS sequence"/>
</dbReference>
<proteinExistence type="predicted"/>
<accession>A0A0C3KES0</accession>
<keyword evidence="3" id="KW-1185">Reference proteome</keyword>
<gene>
    <name evidence="2" type="ORF">M407DRAFT_142958</name>
</gene>
<feature type="compositionally biased region" description="Polar residues" evidence="1">
    <location>
        <begin position="342"/>
        <end position="351"/>
    </location>
</feature>
<reference evidence="2 3" key="1">
    <citation type="submission" date="2014-04" db="EMBL/GenBank/DDBJ databases">
        <authorList>
            <consortium name="DOE Joint Genome Institute"/>
            <person name="Kuo A."/>
            <person name="Girlanda M."/>
            <person name="Perotto S."/>
            <person name="Kohler A."/>
            <person name="Nagy L.G."/>
            <person name="Floudas D."/>
            <person name="Copeland A."/>
            <person name="Barry K.W."/>
            <person name="Cichocki N."/>
            <person name="Veneault-Fourrey C."/>
            <person name="LaButti K."/>
            <person name="Lindquist E.A."/>
            <person name="Lipzen A."/>
            <person name="Lundell T."/>
            <person name="Morin E."/>
            <person name="Murat C."/>
            <person name="Sun H."/>
            <person name="Tunlid A."/>
            <person name="Henrissat B."/>
            <person name="Grigoriev I.V."/>
            <person name="Hibbett D.S."/>
            <person name="Martin F."/>
            <person name="Nordberg H.P."/>
            <person name="Cantor M.N."/>
            <person name="Hua S.X."/>
        </authorList>
    </citation>
    <scope>NUCLEOTIDE SEQUENCE [LARGE SCALE GENOMIC DNA]</scope>
    <source>
        <strain evidence="2 3">MUT 4182</strain>
    </source>
</reference>
<feature type="compositionally biased region" description="Pro residues" evidence="1">
    <location>
        <begin position="216"/>
        <end position="239"/>
    </location>
</feature>
<feature type="compositionally biased region" description="Polar residues" evidence="1">
    <location>
        <begin position="188"/>
        <end position="199"/>
    </location>
</feature>
<feature type="compositionally biased region" description="Polar residues" evidence="1">
    <location>
        <begin position="373"/>
        <end position="383"/>
    </location>
</feature>
<feature type="compositionally biased region" description="Low complexity" evidence="1">
    <location>
        <begin position="352"/>
        <end position="372"/>
    </location>
</feature>
<dbReference type="OrthoDB" id="3308026at2759"/>
<dbReference type="AlphaFoldDB" id="A0A0C3KES0"/>
<feature type="region of interest" description="Disordered" evidence="1">
    <location>
        <begin position="32"/>
        <end position="94"/>
    </location>
</feature>
<feature type="compositionally biased region" description="Basic and acidic residues" evidence="1">
    <location>
        <begin position="419"/>
        <end position="429"/>
    </location>
</feature>
<dbReference type="EMBL" id="KN823196">
    <property type="protein sequence ID" value="KIO19938.1"/>
    <property type="molecule type" value="Genomic_DNA"/>
</dbReference>
<feature type="compositionally biased region" description="Low complexity" evidence="1">
    <location>
        <begin position="156"/>
        <end position="176"/>
    </location>
</feature>
<sequence>MTDVLKAQLPEGEVEWPLADLILSGALDDEYPCTGGSPAETPSSIPTPDVVVTRASSDARSPTGSNFPHGRTASGSKPKYGNDGLTLDSTPGPMEESWAARRAWLSGVGDLAIYPMAEGLGLIASPTGSNPPSRPTSTASERSRTRSLGGPPPSRPRVSIGGVTASSSSPAVSPQLQTPPPPLPSKTFYPTSPSSTKPGQSRARILSHSRSQSSSTPPPPVPPLPPSPQETFGSPPPPAIFNNGRSNFPSENARYTRNPVPRPPQPSSLDSEDRPRYYSISDHGHGSPSRNPPPPSTFSDLRRGKSGSAGSAASPVVSSTPIAAAFSRSQQRDEFGAAAPPTSWNAGTWGTSSSASSHQVSSPSASLPSRSSMKNSEYTSSPAPRTPARGVTTPQRGGESWYDDSSNMTSRRPSILRKKSTDDRDRRYPSDPPPPPHPSFTSSPKYPGSGRRPSGDNQPYFTGYDIAPPPLPAPPPPRPSRPAPPGVTSKDGRNRSTSSPLKHGVSAEGLNNHRPRPGTGGSVIDKRLPITPPDSASSSEVSNDMDMGGRTSDREDKRKWWATPTRVSARLI</sequence>
<reference evidence="3" key="2">
    <citation type="submission" date="2015-01" db="EMBL/GenBank/DDBJ databases">
        <title>Evolutionary Origins and Diversification of the Mycorrhizal Mutualists.</title>
        <authorList>
            <consortium name="DOE Joint Genome Institute"/>
            <consortium name="Mycorrhizal Genomics Consortium"/>
            <person name="Kohler A."/>
            <person name="Kuo A."/>
            <person name="Nagy L.G."/>
            <person name="Floudas D."/>
            <person name="Copeland A."/>
            <person name="Barry K.W."/>
            <person name="Cichocki N."/>
            <person name="Veneault-Fourrey C."/>
            <person name="LaButti K."/>
            <person name="Lindquist E.A."/>
            <person name="Lipzen A."/>
            <person name="Lundell T."/>
            <person name="Morin E."/>
            <person name="Murat C."/>
            <person name="Riley R."/>
            <person name="Ohm R."/>
            <person name="Sun H."/>
            <person name="Tunlid A."/>
            <person name="Henrissat B."/>
            <person name="Grigoriev I.V."/>
            <person name="Hibbett D.S."/>
            <person name="Martin F."/>
        </authorList>
    </citation>
    <scope>NUCLEOTIDE SEQUENCE [LARGE SCALE GENOMIC DNA]</scope>
    <source>
        <strain evidence="3">MUT 4182</strain>
    </source>
</reference>
<feature type="compositionally biased region" description="Polar residues" evidence="1">
    <location>
        <begin position="54"/>
        <end position="66"/>
    </location>
</feature>
<feature type="region of interest" description="Disordered" evidence="1">
    <location>
        <begin position="121"/>
        <end position="572"/>
    </location>
</feature>
<protein>
    <submittedName>
        <fullName evidence="2">Uncharacterized protein</fullName>
    </submittedName>
</protein>
<evidence type="ECO:0000313" key="2">
    <source>
        <dbReference type="EMBL" id="KIO19938.1"/>
    </source>
</evidence>
<feature type="compositionally biased region" description="Low complexity" evidence="1">
    <location>
        <begin position="306"/>
        <end position="325"/>
    </location>
</feature>